<feature type="domain" description="DUF4062" evidence="1">
    <location>
        <begin position="10"/>
        <end position="90"/>
    </location>
</feature>
<dbReference type="STRING" id="1797471.A3A71_03680"/>
<comment type="caution">
    <text evidence="2">The sequence shown here is derived from an EMBL/GenBank/DDBJ whole genome shotgun (WGS) entry which is preliminary data.</text>
</comment>
<sequence length="326" mass="36792">MKNLSKINFFICSTVLDLKDHREAVIKKIQANKGIINAQEFFGAQNRKPLQTCLQEVEGSNVVIIILGNRYGSISGNSDKSFVEHEYDKATELGRVRLAYIIDEEYPVPPKHVDKGEGAEKLAVLKERVKKDLTVEFFTNPEDLAEKVFRDLLKTLPSEGFTINREEAKKTEKKTLSHDLFKFVSLPKLNYGLEFEVKAKLGRVEPASINECKALSLTHGATIKRHYEILENVELESLLVKIGKHIFASYDVAQALIDLPNDSTVTLRLKTMQGTLKERLPIYGHKKLDLLSMSATALSFGEELVVVDYEINERLYKGLLLVEAAI</sequence>
<evidence type="ECO:0000259" key="1">
    <source>
        <dbReference type="Pfam" id="PF13271"/>
    </source>
</evidence>
<gene>
    <name evidence="2" type="ORF">A3A71_03680</name>
</gene>
<evidence type="ECO:0000313" key="3">
    <source>
        <dbReference type="Proteomes" id="UP000177481"/>
    </source>
</evidence>
<name>A0A1F5EAB5_9BACT</name>
<accession>A0A1F5EAB5</accession>
<dbReference type="Pfam" id="PF13271">
    <property type="entry name" value="DUF4062"/>
    <property type="match status" value="1"/>
</dbReference>
<proteinExistence type="predicted"/>
<dbReference type="InterPro" id="IPR025139">
    <property type="entry name" value="DUF4062"/>
</dbReference>
<dbReference type="AlphaFoldDB" id="A0A1F5EAB5"/>
<dbReference type="Proteomes" id="UP000177481">
    <property type="component" value="Unassembled WGS sequence"/>
</dbReference>
<protein>
    <recommendedName>
        <fullName evidence="1">DUF4062 domain-containing protein</fullName>
    </recommendedName>
</protein>
<dbReference type="EMBL" id="MEZX01000003">
    <property type="protein sequence ID" value="OGD64250.1"/>
    <property type="molecule type" value="Genomic_DNA"/>
</dbReference>
<evidence type="ECO:0000313" key="2">
    <source>
        <dbReference type="EMBL" id="OGD64250.1"/>
    </source>
</evidence>
<reference evidence="2 3" key="1">
    <citation type="journal article" date="2016" name="Nat. Commun.">
        <title>Thousands of microbial genomes shed light on interconnected biogeochemical processes in an aquifer system.</title>
        <authorList>
            <person name="Anantharaman K."/>
            <person name="Brown C.T."/>
            <person name="Hug L.A."/>
            <person name="Sharon I."/>
            <person name="Castelle C.J."/>
            <person name="Probst A.J."/>
            <person name="Thomas B.C."/>
            <person name="Singh A."/>
            <person name="Wilkins M.J."/>
            <person name="Karaoz U."/>
            <person name="Brodie E.L."/>
            <person name="Williams K.H."/>
            <person name="Hubbard S.S."/>
            <person name="Banfield J.F."/>
        </authorList>
    </citation>
    <scope>NUCLEOTIDE SEQUENCE [LARGE SCALE GENOMIC DNA]</scope>
</reference>
<organism evidence="2 3">
    <name type="scientific">Candidatus Berkelbacteria bacterium RIFCSPLOWO2_01_FULL_50_28</name>
    <dbReference type="NCBI Taxonomy" id="1797471"/>
    <lineage>
        <taxon>Bacteria</taxon>
        <taxon>Candidatus Berkelbacteria</taxon>
    </lineage>
</organism>